<dbReference type="Gene3D" id="2.40.30.170">
    <property type="match status" value="1"/>
</dbReference>
<keyword evidence="3" id="KW-0813">Transport</keyword>
<evidence type="ECO:0000259" key="9">
    <source>
        <dbReference type="Pfam" id="PF25917"/>
    </source>
</evidence>
<feature type="domain" description="Multidrug resistance protein MdtA-like barrel-sandwich hybrid" evidence="9">
    <location>
        <begin position="76"/>
        <end position="218"/>
    </location>
</feature>
<dbReference type="InterPro" id="IPR058627">
    <property type="entry name" value="MdtA-like_C"/>
</dbReference>
<evidence type="ECO:0000256" key="3">
    <source>
        <dbReference type="ARBA" id="ARBA00022448"/>
    </source>
</evidence>
<evidence type="ECO:0000259" key="11">
    <source>
        <dbReference type="Pfam" id="PF25967"/>
    </source>
</evidence>
<keyword evidence="6" id="KW-0472">Membrane</keyword>
<dbReference type="AlphaFoldDB" id="A0A7X5ZV63"/>
<evidence type="ECO:0000256" key="6">
    <source>
        <dbReference type="ARBA" id="ARBA00023136"/>
    </source>
</evidence>
<feature type="compositionally biased region" description="Basic residues" evidence="7">
    <location>
        <begin position="398"/>
        <end position="407"/>
    </location>
</feature>
<dbReference type="GO" id="GO:0015562">
    <property type="term" value="F:efflux transmembrane transporter activity"/>
    <property type="evidence" value="ECO:0007669"/>
    <property type="project" value="TreeGrafter"/>
</dbReference>
<dbReference type="Gene3D" id="2.40.420.20">
    <property type="match status" value="1"/>
</dbReference>
<sequence>MTGFKLTSPRWRAIGIVLVLLLVIFAAWRWNASREGGSGGRHRGAGQPITVGVAHVGRIDMPIRLAAIGTVQPLTTATVRTQIAGTLFSLHFTEGQMVTKGQLIAQIDPRPYKLALAQARANLARDLAQRDMAATDLKRYQGLLAQDSIARQQVETQAATLKQLDGTIGADRAAIGTAALNLAYTSIRAPVSGRIGLRQVDIGNYVTPSDTTGLAVITQIDPIDVTFSLPQNQIATLQARLASGGDMPVSATDSTGATTLAQGRFLTLDNQIDPTSGTVKAKARFGNGGGALFPSQFVNVSAEIGTVHQGLAVPVNSVRHGANGDFVFVIQPDRTVKLTLVKLGPSDGTSIIVASGLPQGAAVVTDGADTLDDGARVSLPGKQGAGGGSGGTGQPGGGHRHRHGADQ</sequence>
<feature type="compositionally biased region" description="Gly residues" evidence="7">
    <location>
        <begin position="383"/>
        <end position="397"/>
    </location>
</feature>
<dbReference type="InterPro" id="IPR058624">
    <property type="entry name" value="MdtA-like_HH"/>
</dbReference>
<comment type="caution">
    <text evidence="12">The sequence shown here is derived from an EMBL/GenBank/DDBJ whole genome shotgun (WGS) entry which is preliminary data.</text>
</comment>
<reference evidence="12 13" key="1">
    <citation type="submission" date="2020-03" db="EMBL/GenBank/DDBJ databases">
        <title>Genomic Encyclopedia of Type Strains, Phase IV (KMG-IV): sequencing the most valuable type-strain genomes for metagenomic binning, comparative biology and taxonomic classification.</title>
        <authorList>
            <person name="Goeker M."/>
        </authorList>
    </citation>
    <scope>NUCLEOTIDE SEQUENCE [LARGE SCALE GENOMIC DNA]</scope>
    <source>
        <strain evidence="12 13">DSM 4733</strain>
    </source>
</reference>
<dbReference type="InterPro" id="IPR058626">
    <property type="entry name" value="MdtA-like_b-barrel"/>
</dbReference>
<accession>A0A7X5ZV63</accession>
<dbReference type="Gene3D" id="1.10.287.470">
    <property type="entry name" value="Helix hairpin bin"/>
    <property type="match status" value="1"/>
</dbReference>
<dbReference type="InterPro" id="IPR058625">
    <property type="entry name" value="MdtA-like_BSH"/>
</dbReference>
<evidence type="ECO:0000313" key="12">
    <source>
        <dbReference type="EMBL" id="NIJ64409.1"/>
    </source>
</evidence>
<comment type="subcellular location">
    <subcellularLocation>
        <location evidence="1">Cell membrane</location>
    </subcellularLocation>
</comment>
<evidence type="ECO:0000259" key="8">
    <source>
        <dbReference type="Pfam" id="PF25876"/>
    </source>
</evidence>
<dbReference type="PANTHER" id="PTHR30469">
    <property type="entry name" value="MULTIDRUG RESISTANCE PROTEIN MDTA"/>
    <property type="match status" value="1"/>
</dbReference>
<proteinExistence type="inferred from homology"/>
<keyword evidence="13" id="KW-1185">Reference proteome</keyword>
<organism evidence="12 13">
    <name type="scientific">Sphingomonas leidyi</name>
    <dbReference type="NCBI Taxonomy" id="68569"/>
    <lineage>
        <taxon>Bacteria</taxon>
        <taxon>Pseudomonadati</taxon>
        <taxon>Pseudomonadota</taxon>
        <taxon>Alphaproteobacteria</taxon>
        <taxon>Sphingomonadales</taxon>
        <taxon>Sphingomonadaceae</taxon>
        <taxon>Sphingomonas</taxon>
    </lineage>
</organism>
<evidence type="ECO:0000313" key="13">
    <source>
        <dbReference type="Proteomes" id="UP000564677"/>
    </source>
</evidence>
<keyword evidence="5" id="KW-0997">Cell inner membrane</keyword>
<protein>
    <submittedName>
        <fullName evidence="12">Multidrug efflux system membrane fusion protein</fullName>
    </submittedName>
</protein>
<feature type="domain" description="Multidrug resistance protein MdtA-like alpha-helical hairpin" evidence="8">
    <location>
        <begin position="116"/>
        <end position="185"/>
    </location>
</feature>
<feature type="domain" description="Multidrug resistance protein MdtA-like beta-barrel" evidence="10">
    <location>
        <begin position="222"/>
        <end position="305"/>
    </location>
</feature>
<dbReference type="Pfam" id="PF25967">
    <property type="entry name" value="RND-MFP_C"/>
    <property type="match status" value="1"/>
</dbReference>
<dbReference type="SUPFAM" id="SSF111369">
    <property type="entry name" value="HlyD-like secretion proteins"/>
    <property type="match status" value="1"/>
</dbReference>
<dbReference type="Pfam" id="PF25876">
    <property type="entry name" value="HH_MFP_RND"/>
    <property type="match status" value="1"/>
</dbReference>
<evidence type="ECO:0000256" key="7">
    <source>
        <dbReference type="SAM" id="MobiDB-lite"/>
    </source>
</evidence>
<evidence type="ECO:0000256" key="1">
    <source>
        <dbReference type="ARBA" id="ARBA00004236"/>
    </source>
</evidence>
<dbReference type="EMBL" id="JAASQV010000001">
    <property type="protein sequence ID" value="NIJ64409.1"/>
    <property type="molecule type" value="Genomic_DNA"/>
</dbReference>
<dbReference type="Gene3D" id="2.40.50.100">
    <property type="match status" value="1"/>
</dbReference>
<gene>
    <name evidence="12" type="ORF">FHR20_001340</name>
</gene>
<evidence type="ECO:0000256" key="2">
    <source>
        <dbReference type="ARBA" id="ARBA00009477"/>
    </source>
</evidence>
<dbReference type="PANTHER" id="PTHR30469:SF12">
    <property type="entry name" value="MULTIDRUG RESISTANCE PROTEIN MDTA"/>
    <property type="match status" value="1"/>
</dbReference>
<dbReference type="GO" id="GO:1990281">
    <property type="term" value="C:efflux pump complex"/>
    <property type="evidence" value="ECO:0007669"/>
    <property type="project" value="TreeGrafter"/>
</dbReference>
<dbReference type="NCBIfam" id="TIGR01730">
    <property type="entry name" value="RND_mfp"/>
    <property type="match status" value="1"/>
</dbReference>
<dbReference type="Pfam" id="PF25917">
    <property type="entry name" value="BSH_RND"/>
    <property type="match status" value="1"/>
</dbReference>
<dbReference type="Pfam" id="PF25944">
    <property type="entry name" value="Beta-barrel_RND"/>
    <property type="match status" value="1"/>
</dbReference>
<name>A0A7X5ZV63_9SPHN</name>
<dbReference type="RefSeq" id="WP_208413426.1">
    <property type="nucleotide sequence ID" value="NZ_JAASQV010000001.1"/>
</dbReference>
<feature type="domain" description="Multidrug resistance protein MdtA-like C-terminal permuted SH3" evidence="11">
    <location>
        <begin position="311"/>
        <end position="370"/>
    </location>
</feature>
<dbReference type="InterPro" id="IPR006143">
    <property type="entry name" value="RND_pump_MFP"/>
</dbReference>
<feature type="region of interest" description="Disordered" evidence="7">
    <location>
        <begin position="373"/>
        <end position="407"/>
    </location>
</feature>
<dbReference type="Proteomes" id="UP000564677">
    <property type="component" value="Unassembled WGS sequence"/>
</dbReference>
<evidence type="ECO:0000256" key="4">
    <source>
        <dbReference type="ARBA" id="ARBA00022475"/>
    </source>
</evidence>
<evidence type="ECO:0000259" key="10">
    <source>
        <dbReference type="Pfam" id="PF25944"/>
    </source>
</evidence>
<keyword evidence="4" id="KW-1003">Cell membrane</keyword>
<evidence type="ECO:0000256" key="5">
    <source>
        <dbReference type="ARBA" id="ARBA00022519"/>
    </source>
</evidence>
<comment type="similarity">
    <text evidence="2">Belongs to the membrane fusion protein (MFP) (TC 8.A.1) family.</text>
</comment>